<evidence type="ECO:0000313" key="3">
    <source>
        <dbReference type="Proteomes" id="UP000774750"/>
    </source>
</evidence>
<dbReference type="SUPFAM" id="SSF55008">
    <property type="entry name" value="HMA, heavy metal-associated domain"/>
    <property type="match status" value="1"/>
</dbReference>
<organism evidence="2 3">
    <name type="scientific">Merdimmobilis hominis</name>
    <dbReference type="NCBI Taxonomy" id="2897707"/>
    <lineage>
        <taxon>Bacteria</taxon>
        <taxon>Bacillati</taxon>
        <taxon>Bacillota</taxon>
        <taxon>Clostridia</taxon>
        <taxon>Eubacteriales</taxon>
        <taxon>Oscillospiraceae</taxon>
        <taxon>Merdimmobilis</taxon>
    </lineage>
</organism>
<dbReference type="InterPro" id="IPR036163">
    <property type="entry name" value="HMA_dom_sf"/>
</dbReference>
<proteinExistence type="predicted"/>
<dbReference type="EMBL" id="JACJKY010000033">
    <property type="protein sequence ID" value="MBM6921919.1"/>
    <property type="molecule type" value="Genomic_DNA"/>
</dbReference>
<dbReference type="Pfam" id="PF00403">
    <property type="entry name" value="HMA"/>
    <property type="match status" value="1"/>
</dbReference>
<dbReference type="AlphaFoldDB" id="A0A938XB31"/>
<name>A0A938XB31_9FIRM</name>
<sequence length="58" mass="6512">MHCEKCSNRVTEAVNDIPGVAGVVDLKKGIVTVSYEQEVADEQIKDSRLFYSKWPTAR</sequence>
<keyword evidence="3" id="KW-1185">Reference proteome</keyword>
<reference evidence="2" key="1">
    <citation type="submission" date="2020-08" db="EMBL/GenBank/DDBJ databases">
        <authorList>
            <person name="Cejkova D."/>
            <person name="Kubasova T."/>
            <person name="Jahodarova E."/>
            <person name="Rychlik I."/>
        </authorList>
    </citation>
    <scope>NUCLEOTIDE SEQUENCE</scope>
    <source>
        <strain evidence="2">An559</strain>
    </source>
</reference>
<accession>A0A938XB31</accession>
<dbReference type="Gene3D" id="3.30.70.100">
    <property type="match status" value="1"/>
</dbReference>
<protein>
    <submittedName>
        <fullName evidence="2">Heavy-metal-associated domain-containing protein</fullName>
    </submittedName>
</protein>
<feature type="domain" description="HMA" evidence="1">
    <location>
        <begin position="1"/>
        <end position="58"/>
    </location>
</feature>
<dbReference type="PROSITE" id="PS50846">
    <property type="entry name" value="HMA_2"/>
    <property type="match status" value="1"/>
</dbReference>
<dbReference type="GO" id="GO:0046872">
    <property type="term" value="F:metal ion binding"/>
    <property type="evidence" value="ECO:0007669"/>
    <property type="project" value="InterPro"/>
</dbReference>
<dbReference type="CDD" id="cd00371">
    <property type="entry name" value="HMA"/>
    <property type="match status" value="1"/>
</dbReference>
<dbReference type="Proteomes" id="UP000774750">
    <property type="component" value="Unassembled WGS sequence"/>
</dbReference>
<reference evidence="2" key="2">
    <citation type="journal article" date="2021" name="Sci. Rep.">
        <title>The distribution of antibiotic resistance genes in chicken gut microbiota commensals.</title>
        <authorList>
            <person name="Juricova H."/>
            <person name="Matiasovicova J."/>
            <person name="Kubasova T."/>
            <person name="Cejkova D."/>
            <person name="Rychlik I."/>
        </authorList>
    </citation>
    <scope>NUCLEOTIDE SEQUENCE</scope>
    <source>
        <strain evidence="2">An559</strain>
    </source>
</reference>
<evidence type="ECO:0000313" key="2">
    <source>
        <dbReference type="EMBL" id="MBM6921919.1"/>
    </source>
</evidence>
<dbReference type="InterPro" id="IPR006121">
    <property type="entry name" value="HMA_dom"/>
</dbReference>
<evidence type="ECO:0000259" key="1">
    <source>
        <dbReference type="PROSITE" id="PS50846"/>
    </source>
</evidence>
<gene>
    <name evidence="2" type="ORF">H6A12_12300</name>
</gene>
<comment type="caution">
    <text evidence="2">The sequence shown here is derived from an EMBL/GenBank/DDBJ whole genome shotgun (WGS) entry which is preliminary data.</text>
</comment>